<evidence type="ECO:0000256" key="1">
    <source>
        <dbReference type="SAM" id="MobiDB-lite"/>
    </source>
</evidence>
<dbReference type="Pfam" id="PF07262">
    <property type="entry name" value="CdiI"/>
    <property type="match status" value="1"/>
</dbReference>
<protein>
    <recommendedName>
        <fullName evidence="4">DUF1436 domain-containing protein</fullName>
    </recommendedName>
</protein>
<evidence type="ECO:0008006" key="4">
    <source>
        <dbReference type="Google" id="ProtNLM"/>
    </source>
</evidence>
<dbReference type="SUPFAM" id="SSF160207">
    <property type="entry name" value="NMB0488-like"/>
    <property type="match status" value="1"/>
</dbReference>
<evidence type="ECO:0000313" key="2">
    <source>
        <dbReference type="EMBL" id="AQS84133.1"/>
    </source>
</evidence>
<name>A0A1U9KE94_ACEAC</name>
<dbReference type="Gene3D" id="3.40.1590.10">
    <property type="entry name" value="NMB0488-like"/>
    <property type="match status" value="1"/>
</dbReference>
<dbReference type="AlphaFoldDB" id="A0A1U9KE94"/>
<dbReference type="OrthoDB" id="7223800at2"/>
<dbReference type="InterPro" id="IPR037891">
    <property type="entry name" value="Cdil-like_sf"/>
</dbReference>
<dbReference type="EMBL" id="CP014692">
    <property type="protein sequence ID" value="AQS84133.1"/>
    <property type="molecule type" value="Genomic_DNA"/>
</dbReference>
<feature type="region of interest" description="Disordered" evidence="1">
    <location>
        <begin position="186"/>
        <end position="207"/>
    </location>
</feature>
<dbReference type="KEGG" id="aace:A0U92_04395"/>
<sequence>MSQTYLTPERIRWLHYKSAAIILSPKYISIESMEIWRGEYFSRTGWCAHAPGDATDAWIGENFRKALVSSEYFNKPEAPRLDPEAIAAMREVSNRRRLAFEDDIARSYDYKDMDQAGRRCDLVFSSWHYLVDDFVILRASKRLTGTHRAWPEDRKYADKHMHVPLSVPDEELGYAIRVALSRCEAPGRQKINTPPESLPLPWGEEKA</sequence>
<accession>A0A1U9KE94</accession>
<dbReference type="STRING" id="435.A0U92_04395"/>
<evidence type="ECO:0000313" key="3">
    <source>
        <dbReference type="Proteomes" id="UP000188937"/>
    </source>
</evidence>
<keyword evidence="3" id="KW-1185">Reference proteome</keyword>
<organism evidence="2 3">
    <name type="scientific">Acetobacter aceti</name>
    <dbReference type="NCBI Taxonomy" id="435"/>
    <lineage>
        <taxon>Bacteria</taxon>
        <taxon>Pseudomonadati</taxon>
        <taxon>Pseudomonadota</taxon>
        <taxon>Alphaproteobacteria</taxon>
        <taxon>Acetobacterales</taxon>
        <taxon>Acetobacteraceae</taxon>
        <taxon>Acetobacter</taxon>
        <taxon>Acetobacter subgen. Acetobacter</taxon>
    </lineage>
</organism>
<dbReference type="InterPro" id="IPR009888">
    <property type="entry name" value="CdiI_Proteobact"/>
</dbReference>
<reference evidence="2 3" key="1">
    <citation type="submission" date="2016-03" db="EMBL/GenBank/DDBJ databases">
        <title>Acetic acid bacteria sequencing.</title>
        <authorList>
            <person name="Brandt J."/>
            <person name="Jakob F."/>
            <person name="Vogel R.F."/>
        </authorList>
    </citation>
    <scope>NUCLEOTIDE SEQUENCE [LARGE SCALE GENOMIC DNA]</scope>
    <source>
        <strain evidence="2 3">TMW2.1153</strain>
    </source>
</reference>
<dbReference type="Proteomes" id="UP000188937">
    <property type="component" value="Chromosome"/>
</dbReference>
<gene>
    <name evidence="2" type="ORF">A0U92_04395</name>
</gene>
<proteinExistence type="predicted"/>
<dbReference type="RefSeq" id="WP_077812176.1">
    <property type="nucleotide sequence ID" value="NZ_CP014692.1"/>
</dbReference>